<dbReference type="KEGG" id="tak:Tharo_3379"/>
<sequence length="172" mass="17869">MKFQVHASALAAALGLFFGSAAGGAWAASAAPQAHTHAPAANVSASASATLQLDHGKKWAIDAPLAQAMANIRNDLAARLEDIHADRLPAAGYQALAKRVNGEVAYMVENCRLSPAADAQLHLVVADLLEGASAMENADGHRQPRAGAVTVIGALEHYARYFDDPGFTPIAH</sequence>
<name>A0A2R4BSK5_THAAR</name>
<protein>
    <recommendedName>
        <fullName evidence="4">DnrO protein</fullName>
    </recommendedName>
</protein>
<evidence type="ECO:0008006" key="4">
    <source>
        <dbReference type="Google" id="ProtNLM"/>
    </source>
</evidence>
<organism evidence="2 3">
    <name type="scientific">Thauera aromatica K172</name>
    <dbReference type="NCBI Taxonomy" id="44139"/>
    <lineage>
        <taxon>Bacteria</taxon>
        <taxon>Pseudomonadati</taxon>
        <taxon>Pseudomonadota</taxon>
        <taxon>Betaproteobacteria</taxon>
        <taxon>Rhodocyclales</taxon>
        <taxon>Zoogloeaceae</taxon>
        <taxon>Thauera</taxon>
    </lineage>
</organism>
<evidence type="ECO:0000313" key="3">
    <source>
        <dbReference type="Proteomes" id="UP000241885"/>
    </source>
</evidence>
<evidence type="ECO:0000313" key="2">
    <source>
        <dbReference type="EMBL" id="AVR90260.1"/>
    </source>
</evidence>
<feature type="chain" id="PRO_5015346325" description="DnrO protein" evidence="1">
    <location>
        <begin position="28"/>
        <end position="172"/>
    </location>
</feature>
<evidence type="ECO:0000256" key="1">
    <source>
        <dbReference type="SAM" id="SignalP"/>
    </source>
</evidence>
<accession>A0A2R4BSK5</accession>
<dbReference type="AlphaFoldDB" id="A0A2R4BSK5"/>
<keyword evidence="1" id="KW-0732">Signal</keyword>
<reference evidence="2 3" key="1">
    <citation type="submission" date="2018-03" db="EMBL/GenBank/DDBJ databases">
        <title>Complete genome sequence of Thauera aromatica, a model organism for studying aromatic compound degradation under denitrifying conditions.</title>
        <authorList>
            <person name="Lo H.-Y."/>
            <person name="Goris T."/>
            <person name="Boll M."/>
            <person name="Mueller J.A."/>
        </authorList>
    </citation>
    <scope>NUCLEOTIDE SEQUENCE [LARGE SCALE GENOMIC DNA]</scope>
    <source>
        <strain evidence="2 3">K172</strain>
    </source>
</reference>
<keyword evidence="3" id="KW-1185">Reference proteome</keyword>
<feature type="signal peptide" evidence="1">
    <location>
        <begin position="1"/>
        <end position="27"/>
    </location>
</feature>
<dbReference type="RefSeq" id="WP_107222229.1">
    <property type="nucleotide sequence ID" value="NZ_CP028339.1"/>
</dbReference>
<proteinExistence type="predicted"/>
<gene>
    <name evidence="2" type="ORF">Tharo_3379</name>
</gene>
<dbReference type="EMBL" id="CP028339">
    <property type="protein sequence ID" value="AVR90260.1"/>
    <property type="molecule type" value="Genomic_DNA"/>
</dbReference>
<dbReference type="OrthoDB" id="6933865at2"/>
<dbReference type="Proteomes" id="UP000241885">
    <property type="component" value="Chromosome"/>
</dbReference>